<feature type="transmembrane region" description="Helical" evidence="1">
    <location>
        <begin position="65"/>
        <end position="91"/>
    </location>
</feature>
<evidence type="ECO:0000313" key="2">
    <source>
        <dbReference type="EMBL" id="CAB4924250.1"/>
    </source>
</evidence>
<dbReference type="EMBL" id="CAFBMG010000287">
    <property type="protein sequence ID" value="CAB4924250.1"/>
    <property type="molecule type" value="Genomic_DNA"/>
</dbReference>
<evidence type="ECO:0000256" key="1">
    <source>
        <dbReference type="SAM" id="Phobius"/>
    </source>
</evidence>
<reference evidence="2" key="1">
    <citation type="submission" date="2020-05" db="EMBL/GenBank/DDBJ databases">
        <authorList>
            <person name="Chiriac C."/>
            <person name="Salcher M."/>
            <person name="Ghai R."/>
            <person name="Kavagutti S V."/>
        </authorList>
    </citation>
    <scope>NUCLEOTIDE SEQUENCE</scope>
</reference>
<gene>
    <name evidence="2" type="ORF">UFOPK3519_02098</name>
</gene>
<protein>
    <submittedName>
        <fullName evidence="2">Unannotated protein</fullName>
    </submittedName>
</protein>
<organism evidence="2">
    <name type="scientific">freshwater metagenome</name>
    <dbReference type="NCBI Taxonomy" id="449393"/>
    <lineage>
        <taxon>unclassified sequences</taxon>
        <taxon>metagenomes</taxon>
        <taxon>ecological metagenomes</taxon>
    </lineage>
</organism>
<sequence length="163" mass="17223">MPDLIAIAYEDTTTAMSAMDEVQHLAADLVIQPDAVAAIIRSDDGKYRTITNQHVVGAGATWGMFWGLLFGILFFVPVFGMAFGAGLGAVMGKITKSSIDKGFQDQIHDALKPGTSALFLIVEQMTTDKATAGLAKFGGTVIKTSLSEADEAELQEALHGTEA</sequence>
<keyword evidence="1" id="KW-0812">Transmembrane</keyword>
<proteinExistence type="predicted"/>
<dbReference type="InterPro" id="IPR009200">
    <property type="entry name" value="DUF1269_membrane"/>
</dbReference>
<dbReference type="Pfam" id="PF06897">
    <property type="entry name" value="DUF1269"/>
    <property type="match status" value="1"/>
</dbReference>
<keyword evidence="1" id="KW-0472">Membrane</keyword>
<accession>A0A6J7I0K3</accession>
<dbReference type="AlphaFoldDB" id="A0A6J7I0K3"/>
<name>A0A6J7I0K3_9ZZZZ</name>
<keyword evidence="1" id="KW-1133">Transmembrane helix</keyword>